<dbReference type="Gene3D" id="3.40.33.10">
    <property type="entry name" value="CAP"/>
    <property type="match status" value="1"/>
</dbReference>
<feature type="domain" description="SCP" evidence="2">
    <location>
        <begin position="66"/>
        <end position="184"/>
    </location>
</feature>
<dbReference type="InterPro" id="IPR014044">
    <property type="entry name" value="CAP_dom"/>
</dbReference>
<dbReference type="AlphaFoldDB" id="A0A6S6SB14"/>
<evidence type="ECO:0000259" key="2">
    <source>
        <dbReference type="Pfam" id="PF00188"/>
    </source>
</evidence>
<dbReference type="SUPFAM" id="SSF55797">
    <property type="entry name" value="PR-1-like"/>
    <property type="match status" value="1"/>
</dbReference>
<gene>
    <name evidence="3" type="ORF">HELGO_WM12208</name>
</gene>
<proteinExistence type="predicted"/>
<sequence>MYYRRLLIVLVGFFITNCGGGTSSSTTNSDTESFVYPTENEILVAINEARNQKIDCNDGLGIVGPSQPLVWNTALAEAAYEHSRDLAMTDTFSHDGSGTEYDIAGYNRGRKSFFTERIDDHGYTDYDIVGENIGGGFSCLTDVIAGWLASPGHCANMMNDSFTEFGVGIVVETGTQYGVYWTEEFGHRENK</sequence>
<feature type="signal peptide" evidence="1">
    <location>
        <begin position="1"/>
        <end position="20"/>
    </location>
</feature>
<dbReference type="Pfam" id="PF00188">
    <property type="entry name" value="CAP"/>
    <property type="match status" value="1"/>
</dbReference>
<dbReference type="PANTHER" id="PTHR31157:SF1">
    <property type="entry name" value="SCP DOMAIN-CONTAINING PROTEIN"/>
    <property type="match status" value="1"/>
</dbReference>
<dbReference type="EMBL" id="CACVAP010000030">
    <property type="protein sequence ID" value="CAA6800142.1"/>
    <property type="molecule type" value="Genomic_DNA"/>
</dbReference>
<dbReference type="CDD" id="cd05379">
    <property type="entry name" value="CAP_bacterial"/>
    <property type="match status" value="1"/>
</dbReference>
<keyword evidence="1" id="KW-0732">Signal</keyword>
<evidence type="ECO:0000313" key="3">
    <source>
        <dbReference type="EMBL" id="CAA6800142.1"/>
    </source>
</evidence>
<organism evidence="3">
    <name type="scientific">uncultured Sulfurovum sp</name>
    <dbReference type="NCBI Taxonomy" id="269237"/>
    <lineage>
        <taxon>Bacteria</taxon>
        <taxon>Pseudomonadati</taxon>
        <taxon>Campylobacterota</taxon>
        <taxon>Epsilonproteobacteria</taxon>
        <taxon>Campylobacterales</taxon>
        <taxon>Sulfurovaceae</taxon>
        <taxon>Sulfurovum</taxon>
        <taxon>environmental samples</taxon>
    </lineage>
</organism>
<reference evidence="3" key="1">
    <citation type="submission" date="2020-01" db="EMBL/GenBank/DDBJ databases">
        <authorList>
            <person name="Meier V. D."/>
            <person name="Meier V D."/>
        </authorList>
    </citation>
    <scope>NUCLEOTIDE SEQUENCE</scope>
    <source>
        <strain evidence="3">HLG_WM_MAG_06</strain>
    </source>
</reference>
<dbReference type="InterPro" id="IPR035940">
    <property type="entry name" value="CAP_sf"/>
</dbReference>
<feature type="chain" id="PRO_5027704075" evidence="1">
    <location>
        <begin position="21"/>
        <end position="191"/>
    </location>
</feature>
<accession>A0A6S6SB14</accession>
<protein>
    <submittedName>
        <fullName evidence="3">Transporter</fullName>
    </submittedName>
</protein>
<dbReference type="PANTHER" id="PTHR31157">
    <property type="entry name" value="SCP DOMAIN-CONTAINING PROTEIN"/>
    <property type="match status" value="1"/>
</dbReference>
<name>A0A6S6SB14_9BACT</name>
<evidence type="ECO:0000256" key="1">
    <source>
        <dbReference type="SAM" id="SignalP"/>
    </source>
</evidence>